<gene>
    <name evidence="2" type="ORF">NE237_024945</name>
</gene>
<protein>
    <submittedName>
        <fullName evidence="2">Uncharacterized protein</fullName>
    </submittedName>
</protein>
<evidence type="ECO:0000256" key="1">
    <source>
        <dbReference type="SAM" id="Phobius"/>
    </source>
</evidence>
<feature type="transmembrane region" description="Helical" evidence="1">
    <location>
        <begin position="78"/>
        <end position="97"/>
    </location>
</feature>
<feature type="transmembrane region" description="Helical" evidence="1">
    <location>
        <begin position="103"/>
        <end position="123"/>
    </location>
</feature>
<accession>A0A9Q0H639</accession>
<keyword evidence="1" id="KW-0472">Membrane</keyword>
<evidence type="ECO:0000313" key="2">
    <source>
        <dbReference type="EMBL" id="KAJ4957834.1"/>
    </source>
</evidence>
<dbReference type="Proteomes" id="UP001141806">
    <property type="component" value="Unassembled WGS sequence"/>
</dbReference>
<comment type="caution">
    <text evidence="2">The sequence shown here is derived from an EMBL/GenBank/DDBJ whole genome shotgun (WGS) entry which is preliminary data.</text>
</comment>
<organism evidence="2 3">
    <name type="scientific">Protea cynaroides</name>
    <dbReference type="NCBI Taxonomy" id="273540"/>
    <lineage>
        <taxon>Eukaryota</taxon>
        <taxon>Viridiplantae</taxon>
        <taxon>Streptophyta</taxon>
        <taxon>Embryophyta</taxon>
        <taxon>Tracheophyta</taxon>
        <taxon>Spermatophyta</taxon>
        <taxon>Magnoliopsida</taxon>
        <taxon>Proteales</taxon>
        <taxon>Proteaceae</taxon>
        <taxon>Protea</taxon>
    </lineage>
</organism>
<keyword evidence="3" id="KW-1185">Reference proteome</keyword>
<dbReference type="AlphaFoldDB" id="A0A9Q0H639"/>
<name>A0A9Q0H639_9MAGN</name>
<sequence length="165" mass="18639">MEGQVPWVVYEVELKVADKWWDDVVVQVSQFIGVYLGLQVGDHSSRSYAYSYAFGDSSLLLLDGWEVFGLGKIGTCGLIWLLDLLITALLCLVMVSFREGWHSLLMLADLASLVWSVYQVLFVPSLRIPIPFENSLRLVTKSMGLKVTSCMVWFGNRLRGRSWIG</sequence>
<evidence type="ECO:0000313" key="3">
    <source>
        <dbReference type="Proteomes" id="UP001141806"/>
    </source>
</evidence>
<reference evidence="2" key="1">
    <citation type="journal article" date="2023" name="Plant J.">
        <title>The genome of the king protea, Protea cynaroides.</title>
        <authorList>
            <person name="Chang J."/>
            <person name="Duong T.A."/>
            <person name="Schoeman C."/>
            <person name="Ma X."/>
            <person name="Roodt D."/>
            <person name="Barker N."/>
            <person name="Li Z."/>
            <person name="Van de Peer Y."/>
            <person name="Mizrachi E."/>
        </authorList>
    </citation>
    <scope>NUCLEOTIDE SEQUENCE</scope>
    <source>
        <tissue evidence="2">Young leaves</tissue>
    </source>
</reference>
<keyword evidence="1" id="KW-1133">Transmembrane helix</keyword>
<keyword evidence="1" id="KW-0812">Transmembrane</keyword>
<dbReference type="EMBL" id="JAMYWD010000010">
    <property type="protein sequence ID" value="KAJ4957834.1"/>
    <property type="molecule type" value="Genomic_DNA"/>
</dbReference>
<proteinExistence type="predicted"/>